<dbReference type="InterPro" id="IPR013216">
    <property type="entry name" value="Methyltransf_11"/>
</dbReference>
<proteinExistence type="predicted"/>
<dbReference type="KEGG" id="tap:GZ22_01680"/>
<dbReference type="Gene3D" id="3.40.50.150">
    <property type="entry name" value="Vaccinia Virus protein VP39"/>
    <property type="match status" value="1"/>
</dbReference>
<gene>
    <name evidence="2" type="ORF">GZ22_01680</name>
    <name evidence="3" type="ORF">SAMN04489762_2580</name>
</gene>
<name>A0A075LGS0_9BACI</name>
<organism evidence="2 4">
    <name type="scientific">Terribacillus saccharophilus</name>
    <dbReference type="NCBI Taxonomy" id="361277"/>
    <lineage>
        <taxon>Bacteria</taxon>
        <taxon>Bacillati</taxon>
        <taxon>Bacillota</taxon>
        <taxon>Bacilli</taxon>
        <taxon>Bacillales</taxon>
        <taxon>Bacillaceae</taxon>
        <taxon>Terribacillus</taxon>
    </lineage>
</organism>
<dbReference type="GO" id="GO:0032259">
    <property type="term" value="P:methylation"/>
    <property type="evidence" value="ECO:0007669"/>
    <property type="project" value="UniProtKB-KW"/>
</dbReference>
<reference evidence="3 5" key="2">
    <citation type="submission" date="2016-10" db="EMBL/GenBank/DDBJ databases">
        <authorList>
            <person name="Varghese N."/>
            <person name="Submissions S."/>
        </authorList>
    </citation>
    <scope>NUCLEOTIDE SEQUENCE [LARGE SCALE GENOMIC DNA]</scope>
    <source>
        <strain evidence="3 5">DSM 21619</strain>
    </source>
</reference>
<dbReference type="AlphaFoldDB" id="A0A075LGS0"/>
<dbReference type="Proteomes" id="UP000027980">
    <property type="component" value="Chromosome"/>
</dbReference>
<dbReference type="EMBL" id="FOCD01000003">
    <property type="protein sequence ID" value="SEN68956.1"/>
    <property type="molecule type" value="Genomic_DNA"/>
</dbReference>
<sequence length="222" mass="25520">MLTEAWTSRFFKHDDRKERDFVLKLPDAWWSRSYEYGWAASFVEADDIVLDAASGISHPFKFHLATSAKTVYACDIDSRITDDQAIMADVTKDFGPEEAARLPENLLRNIHRAEANLTSLPYEDAFFDKVFCISVMEHLDVSVQKRAWEQFSRVLKPDGHIIMTFDYPTVDISILETLAELGGFEYAGPVETEMPADALFNDQWGRLYCYRAIFRKKKPPST</sequence>
<dbReference type="Pfam" id="PF08241">
    <property type="entry name" value="Methyltransf_11"/>
    <property type="match status" value="1"/>
</dbReference>
<dbReference type="CDD" id="cd02440">
    <property type="entry name" value="AdoMet_MTases"/>
    <property type="match status" value="1"/>
</dbReference>
<keyword evidence="3" id="KW-0489">Methyltransferase</keyword>
<dbReference type="RefSeq" id="WP_051747938.1">
    <property type="nucleotide sequence ID" value="NZ_CP008876.1"/>
</dbReference>
<dbReference type="HOGENOM" id="CLU_1260419_0_0_9"/>
<dbReference type="OrthoDB" id="3896938at2"/>
<dbReference type="InterPro" id="IPR029063">
    <property type="entry name" value="SAM-dependent_MTases_sf"/>
</dbReference>
<protein>
    <submittedName>
        <fullName evidence="3">Methyltransferase domain-containing protein</fullName>
    </submittedName>
</protein>
<accession>A0AAX2EHD5</accession>
<evidence type="ECO:0000313" key="4">
    <source>
        <dbReference type="Proteomes" id="UP000027980"/>
    </source>
</evidence>
<evidence type="ECO:0000313" key="2">
    <source>
        <dbReference type="EMBL" id="AIF65496.1"/>
    </source>
</evidence>
<evidence type="ECO:0000259" key="1">
    <source>
        <dbReference type="Pfam" id="PF08241"/>
    </source>
</evidence>
<evidence type="ECO:0000313" key="3">
    <source>
        <dbReference type="EMBL" id="SEN68956.1"/>
    </source>
</evidence>
<accession>A0A075LGS0</accession>
<dbReference type="GO" id="GO:0008757">
    <property type="term" value="F:S-adenosylmethionine-dependent methyltransferase activity"/>
    <property type="evidence" value="ECO:0007669"/>
    <property type="project" value="InterPro"/>
</dbReference>
<keyword evidence="3" id="KW-0808">Transferase</keyword>
<dbReference type="EMBL" id="CP008876">
    <property type="protein sequence ID" value="AIF65496.1"/>
    <property type="molecule type" value="Genomic_DNA"/>
</dbReference>
<evidence type="ECO:0000313" key="5">
    <source>
        <dbReference type="Proteomes" id="UP000199735"/>
    </source>
</evidence>
<dbReference type="Proteomes" id="UP000199735">
    <property type="component" value="Unassembled WGS sequence"/>
</dbReference>
<dbReference type="GeneID" id="34222352"/>
<reference evidence="2 4" key="1">
    <citation type="submission" date="2014-07" db="EMBL/GenBank/DDBJ databases">
        <title>Complete genome sequence of a moderately halophilic bacterium Terribacillus aidingensis MP602, isolated from Cryptomeria fortunei in Tianmu mountain in China.</title>
        <authorList>
            <person name="Wang Y."/>
            <person name="Lu P."/>
            <person name="Zhang L."/>
        </authorList>
    </citation>
    <scope>NUCLEOTIDE SEQUENCE [LARGE SCALE GENOMIC DNA]</scope>
    <source>
        <strain evidence="2 4">MP602</strain>
    </source>
</reference>
<feature type="domain" description="Methyltransferase type 11" evidence="1">
    <location>
        <begin position="66"/>
        <end position="163"/>
    </location>
</feature>
<dbReference type="SUPFAM" id="SSF53335">
    <property type="entry name" value="S-adenosyl-L-methionine-dependent methyltransferases"/>
    <property type="match status" value="1"/>
</dbReference>